<gene>
    <name evidence="3" type="ORF">EV146_103394</name>
</gene>
<dbReference type="InterPro" id="IPR030832">
    <property type="entry name" value="Acidic_LPXTA"/>
</dbReference>
<dbReference type="Proteomes" id="UP000295689">
    <property type="component" value="Unassembled WGS sequence"/>
</dbReference>
<accession>A0A4R2BIB6</accession>
<evidence type="ECO:0000256" key="1">
    <source>
        <dbReference type="SAM" id="Phobius"/>
    </source>
</evidence>
<feature type="chain" id="PRO_5020408012" evidence="2">
    <location>
        <begin position="27"/>
        <end position="394"/>
    </location>
</feature>
<evidence type="ECO:0000256" key="2">
    <source>
        <dbReference type="SAM" id="SignalP"/>
    </source>
</evidence>
<feature type="transmembrane region" description="Helical" evidence="1">
    <location>
        <begin position="368"/>
        <end position="386"/>
    </location>
</feature>
<keyword evidence="4" id="KW-1185">Reference proteome</keyword>
<evidence type="ECO:0000313" key="3">
    <source>
        <dbReference type="EMBL" id="TCN26868.1"/>
    </source>
</evidence>
<proteinExistence type="predicted"/>
<keyword evidence="1" id="KW-0812">Transmembrane</keyword>
<dbReference type="RefSeq" id="WP_132003599.1">
    <property type="nucleotide sequence ID" value="NZ_JABUHM010000002.1"/>
</dbReference>
<organism evidence="3 4">
    <name type="scientific">Mesobacillus foraminis</name>
    <dbReference type="NCBI Taxonomy" id="279826"/>
    <lineage>
        <taxon>Bacteria</taxon>
        <taxon>Bacillati</taxon>
        <taxon>Bacillota</taxon>
        <taxon>Bacilli</taxon>
        <taxon>Bacillales</taxon>
        <taxon>Bacillaceae</taxon>
        <taxon>Mesobacillus</taxon>
    </lineage>
</organism>
<reference evidence="3 4" key="1">
    <citation type="journal article" date="2015" name="Stand. Genomic Sci.">
        <title>Genomic Encyclopedia of Bacterial and Archaeal Type Strains, Phase III: the genomes of soil and plant-associated and newly described type strains.</title>
        <authorList>
            <person name="Whitman W.B."/>
            <person name="Woyke T."/>
            <person name="Klenk H.P."/>
            <person name="Zhou Y."/>
            <person name="Lilburn T.G."/>
            <person name="Beck B.J."/>
            <person name="De Vos P."/>
            <person name="Vandamme P."/>
            <person name="Eisen J.A."/>
            <person name="Garrity G."/>
            <person name="Hugenholtz P."/>
            <person name="Kyrpides N.C."/>
        </authorList>
    </citation>
    <scope>NUCLEOTIDE SEQUENCE [LARGE SCALE GENOMIC DNA]</scope>
    <source>
        <strain evidence="3 4">CV53</strain>
    </source>
</reference>
<keyword evidence="2" id="KW-0732">Signal</keyword>
<protein>
    <submittedName>
        <fullName evidence="3">Processed acidic surface protein</fullName>
    </submittedName>
</protein>
<dbReference type="EMBL" id="SLVV01000003">
    <property type="protein sequence ID" value="TCN26868.1"/>
    <property type="molecule type" value="Genomic_DNA"/>
</dbReference>
<name>A0A4R2BIB6_9BACI</name>
<sequence length="394" mass="44134">MNKILSATLAAVLVLGLFPLSSFALAPNEAAPVLNETGWTADELDEYLDYYFYIPLEEVESIEDLKEMLGVPLTEENLQQIAAEYEFADKEELTDFLVEYGELEEGQDIIETFFYTNALRTLIEDYQDMEEPTPLTEESLAEFLADLEITREELNEVLAAQGRKVEDFETIEELEEAYFEAIVGEDLLDGMDEVLAQFGITETEVEALFNHFDSINISDPKNEAPLMAILERTEAIGDFESADDLTDAELQELASIMRDMLTILQLDAKFYLTKDGNKTPLSDRELIELESTDGADLLIELYNLQGVFLADMIITAEMFGSEIIEEVKDEAEKVISQPVLPKKPAKPVHQKTPKTVKGAKMPNTAGNFAEGALLGLGFILGGLILVRRRYVKHS</sequence>
<evidence type="ECO:0000313" key="4">
    <source>
        <dbReference type="Proteomes" id="UP000295689"/>
    </source>
</evidence>
<dbReference type="NCBIfam" id="TIGR04383">
    <property type="entry name" value="acidic_w_LPXTA"/>
    <property type="match status" value="2"/>
</dbReference>
<dbReference type="AlphaFoldDB" id="A0A4R2BIB6"/>
<keyword evidence="1" id="KW-0472">Membrane</keyword>
<keyword evidence="1" id="KW-1133">Transmembrane helix</keyword>
<comment type="caution">
    <text evidence="3">The sequence shown here is derived from an EMBL/GenBank/DDBJ whole genome shotgun (WGS) entry which is preliminary data.</text>
</comment>
<feature type="signal peptide" evidence="2">
    <location>
        <begin position="1"/>
        <end position="26"/>
    </location>
</feature>